<dbReference type="CDD" id="cd17511">
    <property type="entry name" value="YbjN_AmyR-like"/>
    <property type="match status" value="1"/>
</dbReference>
<proteinExistence type="predicted"/>
<organism evidence="1 2">
    <name type="scientific">Cellulomonas composti</name>
    <dbReference type="NCBI Taxonomy" id="266130"/>
    <lineage>
        <taxon>Bacteria</taxon>
        <taxon>Bacillati</taxon>
        <taxon>Actinomycetota</taxon>
        <taxon>Actinomycetes</taxon>
        <taxon>Micrococcales</taxon>
        <taxon>Cellulomonadaceae</taxon>
        <taxon>Cellulomonas</taxon>
    </lineage>
</organism>
<evidence type="ECO:0000313" key="2">
    <source>
        <dbReference type="Proteomes" id="UP000321720"/>
    </source>
</evidence>
<dbReference type="InterPro" id="IPR019660">
    <property type="entry name" value="Put_sensory_transdc_reg_YbjN"/>
</dbReference>
<name>A0A511J8G7_9CELL</name>
<sequence length="170" mass="19051">MDGSEFSPSSIPFIPDAPPAAPPALTQERLAATLHRRGARVVLDGDGDFGGRWNDHLIYILRPGKDREFLQVRGRWQRPAPASLLPRMLVTLNEWHVEKLFPKGYARIEGDSLGVYAEHTMSYEFGVTDAQIDLHLNWAISTTLRMFDHLDTVFPDVAAEGRALLTKADE</sequence>
<gene>
    <name evidence="1" type="ORF">CCO02nite_09360</name>
</gene>
<evidence type="ECO:0000313" key="1">
    <source>
        <dbReference type="EMBL" id="GEL94278.1"/>
    </source>
</evidence>
<dbReference type="RefSeq" id="WP_146841890.1">
    <property type="nucleotide sequence ID" value="NZ_BJWG01000003.1"/>
</dbReference>
<dbReference type="OrthoDB" id="3256964at2"/>
<dbReference type="AlphaFoldDB" id="A0A511J8G7"/>
<dbReference type="EMBL" id="BJWG01000003">
    <property type="protein sequence ID" value="GEL94278.1"/>
    <property type="molecule type" value="Genomic_DNA"/>
</dbReference>
<comment type="caution">
    <text evidence="1">The sequence shown here is derived from an EMBL/GenBank/DDBJ whole genome shotgun (WGS) entry which is preliminary data.</text>
</comment>
<dbReference type="Proteomes" id="UP000321720">
    <property type="component" value="Unassembled WGS sequence"/>
</dbReference>
<evidence type="ECO:0008006" key="3">
    <source>
        <dbReference type="Google" id="ProtNLM"/>
    </source>
</evidence>
<keyword evidence="2" id="KW-1185">Reference proteome</keyword>
<reference evidence="1 2" key="1">
    <citation type="submission" date="2019-07" db="EMBL/GenBank/DDBJ databases">
        <title>Whole genome shotgun sequence of Cellulomonas composti NBRC 100758.</title>
        <authorList>
            <person name="Hosoyama A."/>
            <person name="Uohara A."/>
            <person name="Ohji S."/>
            <person name="Ichikawa N."/>
        </authorList>
    </citation>
    <scope>NUCLEOTIDE SEQUENCE [LARGE SCALE GENOMIC DNA]</scope>
    <source>
        <strain evidence="1 2">NBRC 100758</strain>
    </source>
</reference>
<protein>
    <recommendedName>
        <fullName evidence="3">YbjN domain-containing protein</fullName>
    </recommendedName>
</protein>
<dbReference type="Pfam" id="PF10722">
    <property type="entry name" value="YbjN"/>
    <property type="match status" value="1"/>
</dbReference>
<accession>A0A511J8G7</accession>